<feature type="compositionally biased region" description="Acidic residues" evidence="1">
    <location>
        <begin position="65"/>
        <end position="80"/>
    </location>
</feature>
<feature type="compositionally biased region" description="Acidic residues" evidence="1">
    <location>
        <begin position="45"/>
        <end position="57"/>
    </location>
</feature>
<evidence type="ECO:0000313" key="2">
    <source>
        <dbReference type="EMBL" id="KPP74419.1"/>
    </source>
</evidence>
<accession>A0A0P7VG54</accession>
<feature type="region of interest" description="Disordered" evidence="1">
    <location>
        <begin position="31"/>
        <end position="83"/>
    </location>
</feature>
<sequence>MRACETVPLYRFWTRTGSAAQLSASATMTHSVELQRAEESKSEISQDDSVSDSEELAEEPHNSEAEDGEDGTQDEGDDDMVASSLYIRELRLRQVDDL</sequence>
<gene>
    <name evidence="2" type="ORF">Z043_106419</name>
</gene>
<dbReference type="Proteomes" id="UP000034805">
    <property type="component" value="Unassembled WGS sequence"/>
</dbReference>
<comment type="caution">
    <text evidence="2">The sequence shown here is derived from an EMBL/GenBank/DDBJ whole genome shotgun (WGS) entry which is preliminary data.</text>
</comment>
<evidence type="ECO:0000256" key="1">
    <source>
        <dbReference type="SAM" id="MobiDB-lite"/>
    </source>
</evidence>
<dbReference type="AlphaFoldDB" id="A0A0P7VG54"/>
<name>A0A0P7VG54_SCLFO</name>
<dbReference type="EMBL" id="JARO02001793">
    <property type="protein sequence ID" value="KPP74419.1"/>
    <property type="molecule type" value="Genomic_DNA"/>
</dbReference>
<reference evidence="2 3" key="1">
    <citation type="submission" date="2015-08" db="EMBL/GenBank/DDBJ databases">
        <title>The genome of the Asian arowana (Scleropages formosus).</title>
        <authorList>
            <person name="Tan M.H."/>
            <person name="Gan H.M."/>
            <person name="Croft L.J."/>
            <person name="Austin C.M."/>
        </authorList>
    </citation>
    <scope>NUCLEOTIDE SEQUENCE [LARGE SCALE GENOMIC DNA]</scope>
    <source>
        <strain evidence="2">Aro1</strain>
    </source>
</reference>
<protein>
    <submittedName>
        <fullName evidence="2">Uncharacterized protein</fullName>
    </submittedName>
</protein>
<proteinExistence type="predicted"/>
<evidence type="ECO:0000313" key="3">
    <source>
        <dbReference type="Proteomes" id="UP000034805"/>
    </source>
</evidence>
<feature type="compositionally biased region" description="Basic and acidic residues" evidence="1">
    <location>
        <begin position="33"/>
        <end position="44"/>
    </location>
</feature>
<organism evidence="2 3">
    <name type="scientific">Scleropages formosus</name>
    <name type="common">Asian bonytongue</name>
    <name type="synonym">Osteoglossum formosum</name>
    <dbReference type="NCBI Taxonomy" id="113540"/>
    <lineage>
        <taxon>Eukaryota</taxon>
        <taxon>Metazoa</taxon>
        <taxon>Chordata</taxon>
        <taxon>Craniata</taxon>
        <taxon>Vertebrata</taxon>
        <taxon>Euteleostomi</taxon>
        <taxon>Actinopterygii</taxon>
        <taxon>Neopterygii</taxon>
        <taxon>Teleostei</taxon>
        <taxon>Osteoglossocephala</taxon>
        <taxon>Osteoglossomorpha</taxon>
        <taxon>Osteoglossiformes</taxon>
        <taxon>Osteoglossidae</taxon>
        <taxon>Scleropages</taxon>
    </lineage>
</organism>